<dbReference type="Pfam" id="PF00312">
    <property type="entry name" value="Ribosomal_S15"/>
    <property type="match status" value="1"/>
</dbReference>
<dbReference type="GO" id="GO:0019843">
    <property type="term" value="F:rRNA binding"/>
    <property type="evidence" value="ECO:0007669"/>
    <property type="project" value="UniProtKB-UniRule"/>
</dbReference>
<dbReference type="FunFam" id="1.10.287.10:FF:000002">
    <property type="entry name" value="30S ribosomal protein S15"/>
    <property type="match status" value="1"/>
</dbReference>
<dbReference type="GO" id="GO:0006412">
    <property type="term" value="P:translation"/>
    <property type="evidence" value="ECO:0007669"/>
    <property type="project" value="UniProtKB-UniRule"/>
</dbReference>
<comment type="function">
    <text evidence="4">Forms an intersubunit bridge (bridge B4) with the 23S rRNA of the 50S subunit in the ribosome.</text>
</comment>
<keyword evidence="4" id="KW-0694">RNA-binding</keyword>
<comment type="similarity">
    <text evidence="4 5">Belongs to the universal ribosomal protein uS15 family.</text>
</comment>
<dbReference type="AlphaFoldDB" id="A0AAU8Q3B2"/>
<dbReference type="SUPFAM" id="SSF47060">
    <property type="entry name" value="S15/NS1 RNA-binding domain"/>
    <property type="match status" value="1"/>
</dbReference>
<dbReference type="GO" id="GO:0022627">
    <property type="term" value="C:cytosolic small ribosomal subunit"/>
    <property type="evidence" value="ECO:0007669"/>
    <property type="project" value="TreeGrafter"/>
</dbReference>
<evidence type="ECO:0000256" key="6">
    <source>
        <dbReference type="SAM" id="MobiDB-lite"/>
    </source>
</evidence>
<keyword evidence="1 4" id="KW-0689">Ribosomal protein</keyword>
<name>A0AAU8Q3B2_TREPG</name>
<feature type="region of interest" description="Disordered" evidence="6">
    <location>
        <begin position="1"/>
        <end position="23"/>
    </location>
</feature>
<dbReference type="Gene3D" id="6.10.250.3130">
    <property type="match status" value="1"/>
</dbReference>
<dbReference type="NCBIfam" id="TIGR00952">
    <property type="entry name" value="S15_bact"/>
    <property type="match status" value="1"/>
</dbReference>
<evidence type="ECO:0000256" key="4">
    <source>
        <dbReference type="HAMAP-Rule" id="MF_01343"/>
    </source>
</evidence>
<sequence>MALTKERTASVVQQYGSGEKDTGSSSVQIALLTERIRQLTDHCKVHPKDKSSNRGLLVLVGRRRRLLRYSRRVSMGAYRSLVKSLGLRK</sequence>
<organism evidence="7 8">
    <name type="scientific">Treponema pallidum subsp. pertenue (strain Gauthier)</name>
    <dbReference type="NCBI Taxonomy" id="491080"/>
    <lineage>
        <taxon>Bacteria</taxon>
        <taxon>Pseudomonadati</taxon>
        <taxon>Spirochaetota</taxon>
        <taxon>Spirochaetia</taxon>
        <taxon>Spirochaetales</taxon>
        <taxon>Treponemataceae</taxon>
        <taxon>Treponema</taxon>
    </lineage>
</organism>
<proteinExistence type="inferred from homology"/>
<dbReference type="PANTHER" id="PTHR23321:SF26">
    <property type="entry name" value="SMALL RIBOSOMAL SUBUNIT PROTEIN US15M"/>
    <property type="match status" value="1"/>
</dbReference>
<dbReference type="HAMAP" id="MF_01343_B">
    <property type="entry name" value="Ribosomal_uS15_B"/>
    <property type="match status" value="1"/>
</dbReference>
<evidence type="ECO:0000256" key="3">
    <source>
        <dbReference type="ARBA" id="ARBA00064542"/>
    </source>
</evidence>
<dbReference type="SMR" id="A0AAU8Q3B2"/>
<comment type="function">
    <text evidence="4">One of the primary rRNA binding proteins, it binds directly to 16S rRNA where it helps nucleate assembly of the platform of the 30S subunit by binding and bridging several RNA helices of the 16S rRNA.</text>
</comment>
<dbReference type="CDD" id="cd00353">
    <property type="entry name" value="Ribosomal_S15p_S13e"/>
    <property type="match status" value="1"/>
</dbReference>
<dbReference type="GeneID" id="93876641"/>
<dbReference type="InterPro" id="IPR000589">
    <property type="entry name" value="Ribosomal_uS15"/>
</dbReference>
<evidence type="ECO:0000313" key="7">
    <source>
        <dbReference type="EMBL" id="AEZ60158.1"/>
    </source>
</evidence>
<dbReference type="Proteomes" id="UP000008192">
    <property type="component" value="Chromosome"/>
</dbReference>
<evidence type="ECO:0000313" key="8">
    <source>
        <dbReference type="Proteomes" id="UP000008192"/>
    </source>
</evidence>
<dbReference type="SMART" id="SM01387">
    <property type="entry name" value="Ribosomal_S15"/>
    <property type="match status" value="1"/>
</dbReference>
<comment type="subunit">
    <text evidence="3 4">Part of the 30S ribosomal subunit. Forms a bridge to the 50S subunit in the 70S ribosome, contacting the 23S rRNA.</text>
</comment>
<keyword evidence="4" id="KW-0699">rRNA-binding</keyword>
<dbReference type="KEGG" id="tpg:TPEGAU_0887"/>
<dbReference type="InterPro" id="IPR005290">
    <property type="entry name" value="Ribosomal_uS15_bac-type"/>
</dbReference>
<protein>
    <recommendedName>
        <fullName evidence="4">Small ribosomal subunit protein uS15</fullName>
    </recommendedName>
</protein>
<reference evidence="8" key="1">
    <citation type="journal article" date="2012" name="PLoS Negl. Trop. Dis.">
        <title>Whole genome sequences of three Treponema pallidum ssp. pertenue strains: yaws and syphilis treponemes differ in less than 0.2% of the genome sequence.</title>
        <authorList>
            <person name="Cejkova D."/>
            <person name="Zobanikova M."/>
            <person name="Chen L."/>
            <person name="Pospisilova P."/>
            <person name="Strouhal M."/>
            <person name="Qin X."/>
            <person name="Mikalova L."/>
            <person name="Norris S.J."/>
            <person name="Muzny D.M."/>
            <person name="Gibbs R.A."/>
            <person name="Fulton L.L."/>
            <person name="Sodergren E."/>
            <person name="Weinstock G.M."/>
            <person name="Smajs D."/>
        </authorList>
    </citation>
    <scope>NUCLEOTIDE SEQUENCE [LARGE SCALE GENOMIC DNA]</scope>
    <source>
        <strain evidence="8">Gauthier</strain>
    </source>
</reference>
<dbReference type="Gene3D" id="1.10.287.10">
    <property type="entry name" value="S15/NS1, RNA-binding"/>
    <property type="match status" value="1"/>
</dbReference>
<evidence type="ECO:0000256" key="1">
    <source>
        <dbReference type="ARBA" id="ARBA00022980"/>
    </source>
</evidence>
<dbReference type="PANTHER" id="PTHR23321">
    <property type="entry name" value="RIBOSOMAL PROTEIN S15, BACTERIAL AND ORGANELLAR"/>
    <property type="match status" value="1"/>
</dbReference>
<dbReference type="RefSeq" id="WP_010882330.1">
    <property type="nucleotide sequence ID" value="NC_016843.1"/>
</dbReference>
<keyword evidence="2 4" id="KW-0687">Ribonucleoprotein</keyword>
<evidence type="ECO:0000256" key="5">
    <source>
        <dbReference type="RuleBase" id="RU003919"/>
    </source>
</evidence>
<evidence type="ECO:0000256" key="2">
    <source>
        <dbReference type="ARBA" id="ARBA00023274"/>
    </source>
</evidence>
<dbReference type="GO" id="GO:0003735">
    <property type="term" value="F:structural constituent of ribosome"/>
    <property type="evidence" value="ECO:0007669"/>
    <property type="project" value="InterPro"/>
</dbReference>
<dbReference type="EMBL" id="CP002376">
    <property type="protein sequence ID" value="AEZ60158.1"/>
    <property type="molecule type" value="Genomic_DNA"/>
</dbReference>
<accession>A0AAU8Q3B2</accession>
<dbReference type="InterPro" id="IPR009068">
    <property type="entry name" value="uS15_NS1_RNA-bd_sf"/>
</dbReference>
<gene>
    <name evidence="4 7" type="primary">rpsO</name>
    <name evidence="7" type="ordered locus">TPEGAU_0887</name>
</gene>